<dbReference type="PANTHER" id="PTHR42852">
    <property type="entry name" value="THIOL:DISULFIDE INTERCHANGE PROTEIN DSBE"/>
    <property type="match status" value="1"/>
</dbReference>
<dbReference type="Proteomes" id="UP000190460">
    <property type="component" value="Unassembled WGS sequence"/>
</dbReference>
<dbReference type="Pfam" id="PF00578">
    <property type="entry name" value="AhpC-TSA"/>
    <property type="match status" value="1"/>
</dbReference>
<dbReference type="InterPro" id="IPR000866">
    <property type="entry name" value="AhpC/TSA"/>
</dbReference>
<dbReference type="STRING" id="92487.SAMN02745130_00021"/>
<evidence type="ECO:0000313" key="3">
    <source>
        <dbReference type="Proteomes" id="UP000190460"/>
    </source>
</evidence>
<dbReference type="PROSITE" id="PS51352">
    <property type="entry name" value="THIOREDOXIN_2"/>
    <property type="match status" value="1"/>
</dbReference>
<dbReference type="SUPFAM" id="SSF52833">
    <property type="entry name" value="Thioredoxin-like"/>
    <property type="match status" value="1"/>
</dbReference>
<protein>
    <submittedName>
        <fullName evidence="2">Peroxiredoxin</fullName>
    </submittedName>
</protein>
<name>A0A1T4VS42_9GAMM</name>
<feature type="domain" description="Thioredoxin" evidence="1">
    <location>
        <begin position="39"/>
        <end position="176"/>
    </location>
</feature>
<sequence length="177" mass="19970">MIGTQGAPIKRPRRWLKWGLELAIVLALIFGVRAWQQRTLIVGEAPSFNEIGLQGEEVSLAAYRGQPLLLHFWASWCPICEIEQGSINKVLEQGWPMVTVAYSSGEAEEVKRYMERKGISNWVTIVDNDGELAGQYGVIGVPTSYILDNEGSVRFREVGPSTSWGLRLRLWWTETFS</sequence>
<organism evidence="2 3">
    <name type="scientific">Thiothrix eikelboomii</name>
    <dbReference type="NCBI Taxonomy" id="92487"/>
    <lineage>
        <taxon>Bacteria</taxon>
        <taxon>Pseudomonadati</taxon>
        <taxon>Pseudomonadota</taxon>
        <taxon>Gammaproteobacteria</taxon>
        <taxon>Thiotrichales</taxon>
        <taxon>Thiotrichaceae</taxon>
        <taxon>Thiothrix</taxon>
    </lineage>
</organism>
<reference evidence="2 3" key="1">
    <citation type="submission" date="2017-02" db="EMBL/GenBank/DDBJ databases">
        <authorList>
            <person name="Peterson S.W."/>
        </authorList>
    </citation>
    <scope>NUCLEOTIDE SEQUENCE [LARGE SCALE GENOMIC DNA]</scope>
    <source>
        <strain evidence="2 3">ATCC 49788</strain>
    </source>
</reference>
<evidence type="ECO:0000259" key="1">
    <source>
        <dbReference type="PROSITE" id="PS51352"/>
    </source>
</evidence>
<dbReference type="PANTHER" id="PTHR42852:SF13">
    <property type="entry name" value="PROTEIN DIPZ"/>
    <property type="match status" value="1"/>
</dbReference>
<keyword evidence="3" id="KW-1185">Reference proteome</keyword>
<dbReference type="RefSeq" id="WP_200806996.1">
    <property type="nucleotide sequence ID" value="NZ_FUYB01000001.1"/>
</dbReference>
<evidence type="ECO:0000313" key="2">
    <source>
        <dbReference type="EMBL" id="SKA67331.1"/>
    </source>
</evidence>
<dbReference type="GO" id="GO:0016209">
    <property type="term" value="F:antioxidant activity"/>
    <property type="evidence" value="ECO:0007669"/>
    <property type="project" value="InterPro"/>
</dbReference>
<dbReference type="GO" id="GO:0016491">
    <property type="term" value="F:oxidoreductase activity"/>
    <property type="evidence" value="ECO:0007669"/>
    <property type="project" value="InterPro"/>
</dbReference>
<dbReference type="InterPro" id="IPR050553">
    <property type="entry name" value="Thioredoxin_ResA/DsbE_sf"/>
</dbReference>
<dbReference type="EMBL" id="FUYB01000001">
    <property type="protein sequence ID" value="SKA67331.1"/>
    <property type="molecule type" value="Genomic_DNA"/>
</dbReference>
<dbReference type="Gene3D" id="3.40.30.10">
    <property type="entry name" value="Glutaredoxin"/>
    <property type="match status" value="1"/>
</dbReference>
<dbReference type="InterPro" id="IPR013766">
    <property type="entry name" value="Thioredoxin_domain"/>
</dbReference>
<proteinExistence type="predicted"/>
<accession>A0A1T4VS42</accession>
<gene>
    <name evidence="2" type="ORF">SAMN02745130_00021</name>
</gene>
<dbReference type="AlphaFoldDB" id="A0A1T4VS42"/>
<dbReference type="InterPro" id="IPR036249">
    <property type="entry name" value="Thioredoxin-like_sf"/>
</dbReference>